<feature type="compositionally biased region" description="Low complexity" evidence="1">
    <location>
        <begin position="360"/>
        <end position="374"/>
    </location>
</feature>
<dbReference type="EMBL" id="MN740570">
    <property type="protein sequence ID" value="QHU34438.1"/>
    <property type="molecule type" value="Genomic_DNA"/>
</dbReference>
<feature type="compositionally biased region" description="Basic and acidic residues" evidence="1">
    <location>
        <begin position="294"/>
        <end position="312"/>
    </location>
</feature>
<proteinExistence type="predicted"/>
<organism evidence="2">
    <name type="scientific">viral metagenome</name>
    <dbReference type="NCBI Taxonomy" id="1070528"/>
    <lineage>
        <taxon>unclassified sequences</taxon>
        <taxon>metagenomes</taxon>
        <taxon>organismal metagenomes</taxon>
    </lineage>
</organism>
<protein>
    <submittedName>
        <fullName evidence="2">Uncharacterized protein</fullName>
    </submittedName>
</protein>
<feature type="region of interest" description="Disordered" evidence="1">
    <location>
        <begin position="294"/>
        <end position="462"/>
    </location>
</feature>
<feature type="compositionally biased region" description="Basic residues" evidence="1">
    <location>
        <begin position="422"/>
        <end position="456"/>
    </location>
</feature>
<feature type="compositionally biased region" description="Pro residues" evidence="1">
    <location>
        <begin position="347"/>
        <end position="359"/>
    </location>
</feature>
<evidence type="ECO:0000256" key="1">
    <source>
        <dbReference type="SAM" id="MobiDB-lite"/>
    </source>
</evidence>
<name>A0A6C0LWQ0_9ZZZZ</name>
<feature type="compositionally biased region" description="Pro residues" evidence="1">
    <location>
        <begin position="375"/>
        <end position="402"/>
    </location>
</feature>
<dbReference type="AlphaFoldDB" id="A0A6C0LWQ0"/>
<reference evidence="2" key="1">
    <citation type="journal article" date="2020" name="Nature">
        <title>Giant virus diversity and host interactions through global metagenomics.</title>
        <authorList>
            <person name="Schulz F."/>
            <person name="Roux S."/>
            <person name="Paez-Espino D."/>
            <person name="Jungbluth S."/>
            <person name="Walsh D.A."/>
            <person name="Denef V.J."/>
            <person name="McMahon K.D."/>
            <person name="Konstantinidis K.T."/>
            <person name="Eloe-Fadrosh E.A."/>
            <person name="Kyrpides N.C."/>
            <person name="Woyke T."/>
        </authorList>
    </citation>
    <scope>NUCLEOTIDE SEQUENCE</scope>
    <source>
        <strain evidence="2">GVMAG-S-1016713-123</strain>
    </source>
</reference>
<evidence type="ECO:0000313" key="2">
    <source>
        <dbReference type="EMBL" id="QHU34438.1"/>
    </source>
</evidence>
<accession>A0A6C0LWQ0</accession>
<sequence length="462" mass="50965">MADKIDDNSADLKKADEYVGIIDGSNESIYNSTDGAFKKITKSIYNLATYKTAEIAVNIFDSLSLLTFGMQEISDAQREAIIKQVKQRRAVIEELSKDPEIQEIVLDISKSVVELLKIFIETAKDPELLNLSKDTMLAISNSMLDSTNEMMNVGKNMVKIIPGIGDAYIIIDNVVTTAKWSTGFMKDNAAMIGKISHVANLVTGKLSSDTKGPKSDISNSLEGLKQIEGRLSKKIEDAGDLISTNIFPYSNQDIKTEDELKQDAELKQAELLKEEELKKEEDLKKAAELLKEEDLRKEEELKKEEEIRKAAEPKTMSGRMLNSMTKDRGVSSRFKNMFRSAPKVEKPPPPPPASTPPPGAAATGAPAPGATATPPAEPSPTTPEPSPTTPEPSPTTPEPPAPKKSRFSRMFGRSSKGGGSKSKTKKRKTKKHKTRKYKRRGILKKGKSERRRKTCKRVNFAI</sequence>